<dbReference type="EC" id="2.1.1.-" evidence="1"/>
<dbReference type="GO" id="GO:0008168">
    <property type="term" value="F:methyltransferase activity"/>
    <property type="evidence" value="ECO:0007669"/>
    <property type="project" value="UniProtKB-KW"/>
</dbReference>
<protein>
    <submittedName>
        <fullName evidence="1">Class I SAM-dependent methyltransferase</fullName>
        <ecNumber evidence="1">2.1.1.-</ecNumber>
    </submittedName>
</protein>
<name>A0ABW2GJ12_9ACTN</name>
<dbReference type="InterPro" id="IPR029063">
    <property type="entry name" value="SAM-dependent_MTases_sf"/>
</dbReference>
<organism evidence="1 2">
    <name type="scientific">Streptomyces polyrhachis</name>
    <dbReference type="NCBI Taxonomy" id="1282885"/>
    <lineage>
        <taxon>Bacteria</taxon>
        <taxon>Bacillati</taxon>
        <taxon>Actinomycetota</taxon>
        <taxon>Actinomycetes</taxon>
        <taxon>Kitasatosporales</taxon>
        <taxon>Streptomycetaceae</taxon>
        <taxon>Streptomyces</taxon>
    </lineage>
</organism>
<keyword evidence="1" id="KW-0489">Methyltransferase</keyword>
<dbReference type="EMBL" id="JBHSZO010000040">
    <property type="protein sequence ID" value="MFC7220733.1"/>
    <property type="molecule type" value="Genomic_DNA"/>
</dbReference>
<reference evidence="2" key="1">
    <citation type="journal article" date="2019" name="Int. J. Syst. Evol. Microbiol.">
        <title>The Global Catalogue of Microorganisms (GCM) 10K type strain sequencing project: providing services to taxonomists for standard genome sequencing and annotation.</title>
        <authorList>
            <consortium name="The Broad Institute Genomics Platform"/>
            <consortium name="The Broad Institute Genome Sequencing Center for Infectious Disease"/>
            <person name="Wu L."/>
            <person name="Ma J."/>
        </authorList>
    </citation>
    <scope>NUCLEOTIDE SEQUENCE [LARGE SCALE GENOMIC DNA]</scope>
    <source>
        <strain evidence="2">CGMCC 1.13681</strain>
    </source>
</reference>
<dbReference type="SUPFAM" id="SSF53335">
    <property type="entry name" value="S-adenosyl-L-methionine-dependent methyltransferases"/>
    <property type="match status" value="1"/>
</dbReference>
<dbReference type="Proteomes" id="UP001596413">
    <property type="component" value="Unassembled WGS sequence"/>
</dbReference>
<sequence>MTILTSGPARRLLRPVATLIDQRIDRALRRHTAAAPHEASTQPDPQDARFRHALDLLLGSEGRGLARTPTAHQLARLADQITETTGAQAGHARRNTAQAFRTLVALEALGVGRIAGGTLNICGKLATVPLLRPPNGEVLEIGTLYGLFAAALTRTLQRSGLAPEVTIVDPLAGTQLQPDAAADRPDPSGTPVRRAAVLENLALAGAAGQRARIQPGFSEDPEVRAAVSDRAYGVIIIDGDHSRDGVLADLRWAEEIAAPGGVVVLDDYGDPSWPGVAEALEVHLKGESRFTLLGRVANSAFLRADSPRAD</sequence>
<evidence type="ECO:0000313" key="1">
    <source>
        <dbReference type="EMBL" id="MFC7220733.1"/>
    </source>
</evidence>
<dbReference type="Pfam" id="PF13578">
    <property type="entry name" value="Methyltransf_24"/>
    <property type="match status" value="1"/>
</dbReference>
<proteinExistence type="predicted"/>
<dbReference type="GO" id="GO:0032259">
    <property type="term" value="P:methylation"/>
    <property type="evidence" value="ECO:0007669"/>
    <property type="project" value="UniProtKB-KW"/>
</dbReference>
<dbReference type="RefSeq" id="WP_386417612.1">
    <property type="nucleotide sequence ID" value="NZ_JBHSZO010000040.1"/>
</dbReference>
<keyword evidence="2" id="KW-1185">Reference proteome</keyword>
<dbReference type="Gene3D" id="3.40.50.150">
    <property type="entry name" value="Vaccinia Virus protein VP39"/>
    <property type="match status" value="1"/>
</dbReference>
<accession>A0ABW2GJ12</accession>
<comment type="caution">
    <text evidence="1">The sequence shown here is derived from an EMBL/GenBank/DDBJ whole genome shotgun (WGS) entry which is preliminary data.</text>
</comment>
<gene>
    <name evidence="1" type="ORF">ACFQLX_21610</name>
</gene>
<evidence type="ECO:0000313" key="2">
    <source>
        <dbReference type="Proteomes" id="UP001596413"/>
    </source>
</evidence>
<keyword evidence="1" id="KW-0808">Transferase</keyword>